<feature type="compositionally biased region" description="Polar residues" evidence="1">
    <location>
        <begin position="13"/>
        <end position="24"/>
    </location>
</feature>
<evidence type="ECO:0000313" key="3">
    <source>
        <dbReference type="Proteomes" id="UP000307440"/>
    </source>
</evidence>
<gene>
    <name evidence="2" type="ORF">FA15DRAFT_130812</name>
</gene>
<keyword evidence="3" id="KW-1185">Reference proteome</keyword>
<feature type="region of interest" description="Disordered" evidence="1">
    <location>
        <begin position="1"/>
        <end position="27"/>
    </location>
</feature>
<feature type="compositionally biased region" description="Polar residues" evidence="1">
    <location>
        <begin position="62"/>
        <end position="78"/>
    </location>
</feature>
<dbReference type="Proteomes" id="UP000307440">
    <property type="component" value="Unassembled WGS sequence"/>
</dbReference>
<sequence length="92" mass="10264">MQGIQRLPESTLRPVSQSRPTSIALQKFGDGINREDVVLKTRGFGEGEECNVREFGGLPQRRPSSSWRSGFNGNTAPRNLQWPKGNPDPSQR</sequence>
<evidence type="ECO:0000313" key="2">
    <source>
        <dbReference type="EMBL" id="TFK20325.1"/>
    </source>
</evidence>
<feature type="region of interest" description="Disordered" evidence="1">
    <location>
        <begin position="50"/>
        <end position="92"/>
    </location>
</feature>
<proteinExistence type="predicted"/>
<organism evidence="2 3">
    <name type="scientific">Coprinopsis marcescibilis</name>
    <name type="common">Agaric fungus</name>
    <name type="synonym">Psathyrella marcescibilis</name>
    <dbReference type="NCBI Taxonomy" id="230819"/>
    <lineage>
        <taxon>Eukaryota</taxon>
        <taxon>Fungi</taxon>
        <taxon>Dikarya</taxon>
        <taxon>Basidiomycota</taxon>
        <taxon>Agaricomycotina</taxon>
        <taxon>Agaricomycetes</taxon>
        <taxon>Agaricomycetidae</taxon>
        <taxon>Agaricales</taxon>
        <taxon>Agaricineae</taxon>
        <taxon>Psathyrellaceae</taxon>
        <taxon>Coprinopsis</taxon>
    </lineage>
</organism>
<name>A0A5C3KK89_COPMA</name>
<dbReference type="AlphaFoldDB" id="A0A5C3KK89"/>
<accession>A0A5C3KK89</accession>
<protein>
    <submittedName>
        <fullName evidence="2">Uncharacterized protein</fullName>
    </submittedName>
</protein>
<reference evidence="2 3" key="1">
    <citation type="journal article" date="2019" name="Nat. Ecol. Evol.">
        <title>Megaphylogeny resolves global patterns of mushroom evolution.</title>
        <authorList>
            <person name="Varga T."/>
            <person name="Krizsan K."/>
            <person name="Foldi C."/>
            <person name="Dima B."/>
            <person name="Sanchez-Garcia M."/>
            <person name="Sanchez-Ramirez S."/>
            <person name="Szollosi G.J."/>
            <person name="Szarkandi J.G."/>
            <person name="Papp V."/>
            <person name="Albert L."/>
            <person name="Andreopoulos W."/>
            <person name="Angelini C."/>
            <person name="Antonin V."/>
            <person name="Barry K.W."/>
            <person name="Bougher N.L."/>
            <person name="Buchanan P."/>
            <person name="Buyck B."/>
            <person name="Bense V."/>
            <person name="Catcheside P."/>
            <person name="Chovatia M."/>
            <person name="Cooper J."/>
            <person name="Damon W."/>
            <person name="Desjardin D."/>
            <person name="Finy P."/>
            <person name="Geml J."/>
            <person name="Haridas S."/>
            <person name="Hughes K."/>
            <person name="Justo A."/>
            <person name="Karasinski D."/>
            <person name="Kautmanova I."/>
            <person name="Kiss B."/>
            <person name="Kocsube S."/>
            <person name="Kotiranta H."/>
            <person name="LaButti K.M."/>
            <person name="Lechner B.E."/>
            <person name="Liimatainen K."/>
            <person name="Lipzen A."/>
            <person name="Lukacs Z."/>
            <person name="Mihaltcheva S."/>
            <person name="Morgado L.N."/>
            <person name="Niskanen T."/>
            <person name="Noordeloos M.E."/>
            <person name="Ohm R.A."/>
            <person name="Ortiz-Santana B."/>
            <person name="Ovrebo C."/>
            <person name="Racz N."/>
            <person name="Riley R."/>
            <person name="Savchenko A."/>
            <person name="Shiryaev A."/>
            <person name="Soop K."/>
            <person name="Spirin V."/>
            <person name="Szebenyi C."/>
            <person name="Tomsovsky M."/>
            <person name="Tulloss R.E."/>
            <person name="Uehling J."/>
            <person name="Grigoriev I.V."/>
            <person name="Vagvolgyi C."/>
            <person name="Papp T."/>
            <person name="Martin F.M."/>
            <person name="Miettinen O."/>
            <person name="Hibbett D.S."/>
            <person name="Nagy L.G."/>
        </authorList>
    </citation>
    <scope>NUCLEOTIDE SEQUENCE [LARGE SCALE GENOMIC DNA]</scope>
    <source>
        <strain evidence="2 3">CBS 121175</strain>
    </source>
</reference>
<evidence type="ECO:0000256" key="1">
    <source>
        <dbReference type="SAM" id="MobiDB-lite"/>
    </source>
</evidence>
<dbReference type="EMBL" id="ML210304">
    <property type="protein sequence ID" value="TFK20325.1"/>
    <property type="molecule type" value="Genomic_DNA"/>
</dbReference>